<dbReference type="EMBL" id="JAAQPF010000049">
    <property type="protein sequence ID" value="KAF5718650.1"/>
    <property type="molecule type" value="Genomic_DNA"/>
</dbReference>
<accession>A0A8H6DJ87</accession>
<comment type="caution">
    <text evidence="2">The sequence shown here is derived from an EMBL/GenBank/DDBJ whole genome shotgun (WGS) entry which is preliminary data.</text>
</comment>
<reference evidence="2 3" key="1">
    <citation type="submission" date="2020-05" db="EMBL/GenBank/DDBJ databases">
        <title>Identification and distribution of gene clusters putatively required for synthesis of sphingolipid metabolism inhibitors in phylogenetically diverse species of the filamentous fungus Fusarium.</title>
        <authorList>
            <person name="Kim H.-S."/>
            <person name="Busman M."/>
            <person name="Brown D.W."/>
            <person name="Divon H."/>
            <person name="Uhlig S."/>
            <person name="Proctor R.H."/>
        </authorList>
    </citation>
    <scope>NUCLEOTIDE SEQUENCE [LARGE SCALE GENOMIC DNA]</scope>
    <source>
        <strain evidence="2 3">NRRL 26131</strain>
    </source>
</reference>
<feature type="coiled-coil region" evidence="1">
    <location>
        <begin position="302"/>
        <end position="336"/>
    </location>
</feature>
<protein>
    <submittedName>
        <fullName evidence="2">Uncharacterized protein</fullName>
    </submittedName>
</protein>
<evidence type="ECO:0000256" key="1">
    <source>
        <dbReference type="SAM" id="Coils"/>
    </source>
</evidence>
<keyword evidence="3" id="KW-1185">Reference proteome</keyword>
<feature type="coiled-coil region" evidence="1">
    <location>
        <begin position="195"/>
        <end position="222"/>
    </location>
</feature>
<gene>
    <name evidence="2" type="ORF">FGLOB1_1542</name>
</gene>
<name>A0A8H6DJ87_9HYPO</name>
<dbReference type="AlphaFoldDB" id="A0A8H6DJ87"/>
<evidence type="ECO:0000313" key="2">
    <source>
        <dbReference type="EMBL" id="KAF5718650.1"/>
    </source>
</evidence>
<keyword evidence="1" id="KW-0175">Coiled coil</keyword>
<sequence>MNRTKVRELLSSERIIQCMIDAYSYEGDALVVQMTPGNDFSGWVVSNVLDAKHKGTYELVLIDTWKYEWLRRDDVVVESPRSGGPIDDEWARDCFGELWRAGYVVLAWRPCCDEAMPYMDRRGNTLPIGERPPLKNSEELEETAEDSTVSELQKQILELKRTVREKEIQRVRRQMSSKKDMARYYDLELNYRNEIERYRGAVQENAQELNFLRQRVKELEAANNIGSKDQHLQELLVGLLDKMALSAERKRSKYLELKAAMLQLKLDLADSLKHFNGMLKHYDDEKAKNVQSPRLVQIGNDLKRARDTMDKESITLRRIKKEMEAAEQNLMEELGTADWN</sequence>
<proteinExistence type="predicted"/>
<dbReference type="Proteomes" id="UP000532311">
    <property type="component" value="Unassembled WGS sequence"/>
</dbReference>
<organism evidence="2 3">
    <name type="scientific">Fusarium globosum</name>
    <dbReference type="NCBI Taxonomy" id="78864"/>
    <lineage>
        <taxon>Eukaryota</taxon>
        <taxon>Fungi</taxon>
        <taxon>Dikarya</taxon>
        <taxon>Ascomycota</taxon>
        <taxon>Pezizomycotina</taxon>
        <taxon>Sordariomycetes</taxon>
        <taxon>Hypocreomycetidae</taxon>
        <taxon>Hypocreales</taxon>
        <taxon>Nectriaceae</taxon>
        <taxon>Fusarium</taxon>
        <taxon>Fusarium fujikuroi species complex</taxon>
    </lineage>
</organism>
<evidence type="ECO:0000313" key="3">
    <source>
        <dbReference type="Proteomes" id="UP000532311"/>
    </source>
</evidence>